<dbReference type="GO" id="GO:0009279">
    <property type="term" value="C:cell outer membrane"/>
    <property type="evidence" value="ECO:0007669"/>
    <property type="project" value="UniProtKB-SubCell"/>
</dbReference>
<name>A0A1X3CIF3_9NEIS</name>
<dbReference type="OrthoDB" id="8605709at2"/>
<evidence type="ECO:0000256" key="2">
    <source>
        <dbReference type="ARBA" id="ARBA00022452"/>
    </source>
</evidence>
<dbReference type="AlphaFoldDB" id="A0A1X3CIF3"/>
<keyword evidence="4 6" id="KW-0732">Signal</keyword>
<dbReference type="KEGG" id="nani:NCTC12227_01950"/>
<dbReference type="SUPFAM" id="SSF56925">
    <property type="entry name" value="OMPA-like"/>
    <property type="match status" value="1"/>
</dbReference>
<dbReference type="Pfam" id="PF13505">
    <property type="entry name" value="OMP_b-brl"/>
    <property type="match status" value="1"/>
</dbReference>
<dbReference type="InterPro" id="IPR027385">
    <property type="entry name" value="Beta-barrel_OMP"/>
</dbReference>
<evidence type="ECO:0000313" key="8">
    <source>
        <dbReference type="EMBL" id="VEJ22171.1"/>
    </source>
</evidence>
<evidence type="ECO:0000256" key="5">
    <source>
        <dbReference type="ARBA" id="ARBA00023136"/>
    </source>
</evidence>
<evidence type="ECO:0000259" key="7">
    <source>
        <dbReference type="Pfam" id="PF13505"/>
    </source>
</evidence>
<dbReference type="RefSeq" id="WP_085390559.1">
    <property type="nucleotide sequence ID" value="NZ_JBGNXI010000003.1"/>
</dbReference>
<dbReference type="InterPro" id="IPR051723">
    <property type="entry name" value="Bact_OM_Invasion-Related"/>
</dbReference>
<dbReference type="Proteomes" id="UP000268229">
    <property type="component" value="Chromosome"/>
</dbReference>
<feature type="domain" description="Outer membrane protein beta-barrel" evidence="7">
    <location>
        <begin position="11"/>
        <end position="184"/>
    </location>
</feature>
<protein>
    <submittedName>
        <fullName evidence="8">Outer membrane protein X</fullName>
    </submittedName>
</protein>
<evidence type="ECO:0000256" key="3">
    <source>
        <dbReference type="ARBA" id="ARBA00022692"/>
    </source>
</evidence>
<evidence type="ECO:0000256" key="4">
    <source>
        <dbReference type="ARBA" id="ARBA00022729"/>
    </source>
</evidence>
<comment type="subcellular location">
    <subcellularLocation>
        <location evidence="1">Cell outer membrane</location>
        <topology evidence="1">Multi-pass membrane protein</topology>
    </subcellularLocation>
</comment>
<organism evidence="8 9">
    <name type="scientific">Neisseria animaloris</name>
    <dbReference type="NCBI Taxonomy" id="326522"/>
    <lineage>
        <taxon>Bacteria</taxon>
        <taxon>Pseudomonadati</taxon>
        <taxon>Pseudomonadota</taxon>
        <taxon>Betaproteobacteria</taxon>
        <taxon>Neisseriales</taxon>
        <taxon>Neisseriaceae</taxon>
        <taxon>Neisseria</taxon>
    </lineage>
</organism>
<dbReference type="PANTHER" id="PTHR35892:SF2">
    <property type="entry name" value="OUTER MEMBRANE PROTEIN PAGN"/>
    <property type="match status" value="1"/>
</dbReference>
<dbReference type="EMBL" id="LR134516">
    <property type="protein sequence ID" value="VEJ22171.1"/>
    <property type="molecule type" value="Genomic_DNA"/>
</dbReference>
<dbReference type="STRING" id="326522.BWD08_07320"/>
<keyword evidence="2" id="KW-1134">Transmembrane beta strand</keyword>
<feature type="chain" id="PRO_5030037427" evidence="6">
    <location>
        <begin position="20"/>
        <end position="185"/>
    </location>
</feature>
<evidence type="ECO:0000256" key="1">
    <source>
        <dbReference type="ARBA" id="ARBA00004571"/>
    </source>
</evidence>
<sequence length="185" mass="20284">MKKALLTVLILGSTAIASAESFSDTFTGPAVEVGVGVSKTDVKHRSLNEKHKADVSVRGNYNVEYGNNWIGGAEVALKPLNRKISNHGNGKVKQKYDASVSYLQGYRFAQDAMVYGKVGYHYGKFDNVIAGTNRHMNGLGYGAGLKYAVTPNVEVGGEWEQTRYKRSDNKATNNSYMATIGYRFK</sequence>
<reference evidence="8 9" key="1">
    <citation type="submission" date="2018-12" db="EMBL/GenBank/DDBJ databases">
        <authorList>
            <consortium name="Pathogen Informatics"/>
        </authorList>
    </citation>
    <scope>NUCLEOTIDE SEQUENCE [LARGE SCALE GENOMIC DNA]</scope>
    <source>
        <strain evidence="8 9">NCTC12227</strain>
    </source>
</reference>
<keyword evidence="3" id="KW-0812">Transmembrane</keyword>
<keyword evidence="9" id="KW-1185">Reference proteome</keyword>
<evidence type="ECO:0000313" key="9">
    <source>
        <dbReference type="Proteomes" id="UP000268229"/>
    </source>
</evidence>
<keyword evidence="5" id="KW-0472">Membrane</keyword>
<accession>A0A1X3CIF3</accession>
<dbReference type="InterPro" id="IPR011250">
    <property type="entry name" value="OMP/PagP_B-barrel"/>
</dbReference>
<feature type="signal peptide" evidence="6">
    <location>
        <begin position="1"/>
        <end position="19"/>
    </location>
</feature>
<dbReference type="Gene3D" id="2.40.160.20">
    <property type="match status" value="1"/>
</dbReference>
<gene>
    <name evidence="8" type="ORF">NCTC12227_01950</name>
</gene>
<proteinExistence type="predicted"/>
<dbReference type="PANTHER" id="PTHR35892">
    <property type="entry name" value="OUTER MEMBRANE PROTEIN PAGN-RELATED"/>
    <property type="match status" value="1"/>
</dbReference>
<evidence type="ECO:0000256" key="6">
    <source>
        <dbReference type="SAM" id="SignalP"/>
    </source>
</evidence>